<dbReference type="EMBL" id="AEUD01000001">
    <property type="protein sequence ID" value="EGD57147.1"/>
    <property type="molecule type" value="Genomic_DNA"/>
</dbReference>
<sequence length="313" mass="34715">MSIPSPITYFGGKSRLAEQIVELFPPHRHYVEVCGGSLAVLLAKPPSAQETVNDLNKSLMTFWRMVRDRPEDLERACSLTPHSRAERELAWSIADDLDELEIARRVFVALTQGRMGSQTKTGWRHDTGEKTTAMPVRLARYAGRIAPAAARLAAVSLECRPAVEMVEAYGRHRSNLLYIDPPYDTPRAASYAVDMSGDDHKQLIDAALAATSAVVVSGYAGGQWDQRLSDAGWYRHEITTTTTQGGSGQPRTEVVWSNRITTESTIDSVVIPAHRCPQCTAIVKQPARGRRRTFCSRSCRDAARYRRVMGARS</sequence>
<dbReference type="RefSeq" id="WP_009677712.1">
    <property type="nucleotide sequence ID" value="NZ_AEUD01000001.1"/>
</dbReference>
<dbReference type="PANTHER" id="PTHR30481:SF4">
    <property type="entry name" value="SITE-SPECIFIC DNA-METHYLTRANSFERASE (ADENINE-SPECIFIC)"/>
    <property type="match status" value="1"/>
</dbReference>
<comment type="caution">
    <text evidence="4">The sequence shown here is derived from an EMBL/GenBank/DDBJ whole genome shotgun (WGS) entry which is preliminary data.</text>
</comment>
<dbReference type="AlphaFoldDB" id="F1YE57"/>
<evidence type="ECO:0000256" key="2">
    <source>
        <dbReference type="ARBA" id="ARBA00022679"/>
    </source>
</evidence>
<dbReference type="GO" id="GO:0009307">
    <property type="term" value="P:DNA restriction-modification system"/>
    <property type="evidence" value="ECO:0007669"/>
    <property type="project" value="InterPro"/>
</dbReference>
<dbReference type="Pfam" id="PF02086">
    <property type="entry name" value="MethyltransfD12"/>
    <property type="match status" value="1"/>
</dbReference>
<evidence type="ECO:0000256" key="3">
    <source>
        <dbReference type="ARBA" id="ARBA00022691"/>
    </source>
</evidence>
<name>F1YE57_9ACTN</name>
<dbReference type="GO" id="GO:0032259">
    <property type="term" value="P:methylation"/>
    <property type="evidence" value="ECO:0007669"/>
    <property type="project" value="UniProtKB-KW"/>
</dbReference>
<evidence type="ECO:0000256" key="1">
    <source>
        <dbReference type="ARBA" id="ARBA00022603"/>
    </source>
</evidence>
<dbReference type="eggNOG" id="COG0338">
    <property type="taxonomic scope" value="Bacteria"/>
</dbReference>
<gene>
    <name evidence="4" type="ORF">SCNU_02195</name>
</gene>
<dbReference type="STRING" id="644548.SCNU_02195"/>
<dbReference type="Proteomes" id="UP000035065">
    <property type="component" value="Unassembled WGS sequence"/>
</dbReference>
<dbReference type="GO" id="GO:1904047">
    <property type="term" value="F:S-adenosyl-L-methionine binding"/>
    <property type="evidence" value="ECO:0007669"/>
    <property type="project" value="TreeGrafter"/>
</dbReference>
<organism evidence="4 5">
    <name type="scientific">Gordonia neofelifaecis NRRL B-59395</name>
    <dbReference type="NCBI Taxonomy" id="644548"/>
    <lineage>
        <taxon>Bacteria</taxon>
        <taxon>Bacillati</taxon>
        <taxon>Actinomycetota</taxon>
        <taxon>Actinomycetes</taxon>
        <taxon>Mycobacteriales</taxon>
        <taxon>Gordoniaceae</taxon>
        <taxon>Gordonia</taxon>
    </lineage>
</organism>
<keyword evidence="3" id="KW-0949">S-adenosyl-L-methionine</keyword>
<dbReference type="GO" id="GO:0043565">
    <property type="term" value="F:sequence-specific DNA binding"/>
    <property type="evidence" value="ECO:0007669"/>
    <property type="project" value="TreeGrafter"/>
</dbReference>
<dbReference type="OrthoDB" id="5190841at2"/>
<dbReference type="GO" id="GO:0009007">
    <property type="term" value="F:site-specific DNA-methyltransferase (adenine-specific) activity"/>
    <property type="evidence" value="ECO:0007669"/>
    <property type="project" value="UniProtKB-EC"/>
</dbReference>
<evidence type="ECO:0000313" key="4">
    <source>
        <dbReference type="EMBL" id="EGD57147.1"/>
    </source>
</evidence>
<dbReference type="PANTHER" id="PTHR30481">
    <property type="entry name" value="DNA ADENINE METHYLASE"/>
    <property type="match status" value="1"/>
</dbReference>
<keyword evidence="1 4" id="KW-0489">Methyltransferase</keyword>
<dbReference type="PRINTS" id="PR00505">
    <property type="entry name" value="D12N6MTFRASE"/>
</dbReference>
<keyword evidence="2 4" id="KW-0808">Transferase</keyword>
<dbReference type="Gene3D" id="3.40.50.150">
    <property type="entry name" value="Vaccinia Virus protein VP39"/>
    <property type="match status" value="2"/>
</dbReference>
<accession>F1YE57</accession>
<dbReference type="InterPro" id="IPR012327">
    <property type="entry name" value="MeTrfase_D12"/>
</dbReference>
<dbReference type="InterPro" id="IPR029063">
    <property type="entry name" value="SAM-dependent_MTases_sf"/>
</dbReference>
<evidence type="ECO:0000313" key="5">
    <source>
        <dbReference type="Proteomes" id="UP000035065"/>
    </source>
</evidence>
<protein>
    <submittedName>
        <fullName evidence="4">D12 class N6 adenine-specific DNA methyltransferase</fullName>
    </submittedName>
</protein>
<keyword evidence="5" id="KW-1185">Reference proteome</keyword>
<reference evidence="4 5" key="1">
    <citation type="journal article" date="2011" name="J. Bacteriol.">
        <title>Draft Genome Sequence of Gordonia neofelifaecis NRRL B-59395, a Cholesterol-Degrading Actinomycete.</title>
        <authorList>
            <person name="Ge F."/>
            <person name="Li W."/>
            <person name="Chen G."/>
            <person name="Liu Y."/>
            <person name="Zhang G."/>
            <person name="Yong B."/>
            <person name="Wang Q."/>
            <person name="Wang N."/>
            <person name="Huang Z."/>
            <person name="Li W."/>
            <person name="Wang J."/>
            <person name="Wu C."/>
            <person name="Xie Q."/>
            <person name="Liu G."/>
        </authorList>
    </citation>
    <scope>NUCLEOTIDE SEQUENCE [LARGE SCALE GENOMIC DNA]</scope>
    <source>
        <strain evidence="4 5">NRRL B-59395</strain>
    </source>
</reference>
<dbReference type="GO" id="GO:0006298">
    <property type="term" value="P:mismatch repair"/>
    <property type="evidence" value="ECO:0007669"/>
    <property type="project" value="TreeGrafter"/>
</dbReference>
<dbReference type="REBASE" id="39758">
    <property type="entry name" value="M.Gne59395ORF2195P"/>
</dbReference>
<dbReference type="SUPFAM" id="SSF53335">
    <property type="entry name" value="S-adenosyl-L-methionine-dependent methyltransferases"/>
    <property type="match status" value="1"/>
</dbReference>
<proteinExistence type="predicted"/>